<feature type="non-terminal residue" evidence="1">
    <location>
        <position position="165"/>
    </location>
</feature>
<reference evidence="1 2" key="1">
    <citation type="submission" date="2018-08" db="EMBL/GenBank/DDBJ databases">
        <title>Recombination of ecologically and evolutionarily significant loci maintains genetic cohesion in the Pseudomonas syringae species complex.</title>
        <authorList>
            <person name="Dillon M."/>
            <person name="Thakur S."/>
            <person name="Almeida R.N.D."/>
            <person name="Weir B.S."/>
            <person name="Guttman D.S."/>
        </authorList>
    </citation>
    <scope>NUCLEOTIDE SEQUENCE [LARGE SCALE GENOMIC DNA]</scope>
    <source>
        <strain evidence="1 2">88_10</strain>
    </source>
</reference>
<comment type="caution">
    <text evidence="1">The sequence shown here is derived from an EMBL/GenBank/DDBJ whole genome shotgun (WGS) entry which is preliminary data.</text>
</comment>
<protein>
    <submittedName>
        <fullName evidence="1">Putative Insecticidal toxin protein</fullName>
    </submittedName>
</protein>
<sequence length="165" mass="18136">MRLKSSLTTAPNGGETWWNCLGHQNTITDMTGALQPVLNLNASSITLSTALNNDIRGDDYLEVLLTFRVERRSWALKLIVEPDYLTTTFATLKSGSTLSISTTESVAGKINFTLVTSDATDDNMFDFLLDENFQNYRISGTAQVKNIENGKCKSGVISALLYNQA</sequence>
<organism evidence="1 2">
    <name type="scientific">Pseudomonas syringae pv. maculicola</name>
    <dbReference type="NCBI Taxonomy" id="59511"/>
    <lineage>
        <taxon>Bacteria</taxon>
        <taxon>Pseudomonadati</taxon>
        <taxon>Pseudomonadota</taxon>
        <taxon>Gammaproteobacteria</taxon>
        <taxon>Pseudomonadales</taxon>
        <taxon>Pseudomonadaceae</taxon>
        <taxon>Pseudomonas</taxon>
    </lineage>
</organism>
<name>A0A3M2ZW70_PSEYM</name>
<proteinExistence type="predicted"/>
<accession>A0A3M2ZW70</accession>
<dbReference type="AlphaFoldDB" id="A0A3M2ZW70"/>
<dbReference type="Proteomes" id="UP000282378">
    <property type="component" value="Unassembled WGS sequence"/>
</dbReference>
<evidence type="ECO:0000313" key="1">
    <source>
        <dbReference type="EMBL" id="RML92484.1"/>
    </source>
</evidence>
<dbReference type="EMBL" id="RBNL01001181">
    <property type="protein sequence ID" value="RML92484.1"/>
    <property type="molecule type" value="Genomic_DNA"/>
</dbReference>
<evidence type="ECO:0000313" key="2">
    <source>
        <dbReference type="Proteomes" id="UP000282378"/>
    </source>
</evidence>
<gene>
    <name evidence="1" type="ORF">APX70_05065</name>
</gene>